<evidence type="ECO:0000259" key="1">
    <source>
        <dbReference type="Pfam" id="PF02470"/>
    </source>
</evidence>
<evidence type="ECO:0000259" key="2">
    <source>
        <dbReference type="Pfam" id="PF11887"/>
    </source>
</evidence>
<dbReference type="EMBL" id="RKHY01000001">
    <property type="protein sequence ID" value="ROS43564.1"/>
    <property type="molecule type" value="Genomic_DNA"/>
</dbReference>
<dbReference type="AlphaFoldDB" id="A0A3N2H3R5"/>
<dbReference type="InterPro" id="IPR024516">
    <property type="entry name" value="Mce_C"/>
</dbReference>
<dbReference type="InterPro" id="IPR005693">
    <property type="entry name" value="Mce"/>
</dbReference>
<dbReference type="PANTHER" id="PTHR33371">
    <property type="entry name" value="INTERMEMBRANE PHOSPHOLIPID TRANSPORT SYSTEM BINDING PROTEIN MLAD-RELATED"/>
    <property type="match status" value="1"/>
</dbReference>
<keyword evidence="4" id="KW-1185">Reference proteome</keyword>
<reference evidence="3 4" key="1">
    <citation type="submission" date="2018-11" db="EMBL/GenBank/DDBJ databases">
        <title>Sequencing the genomes of 1000 actinobacteria strains.</title>
        <authorList>
            <person name="Klenk H.-P."/>
        </authorList>
    </citation>
    <scope>NUCLEOTIDE SEQUENCE [LARGE SCALE GENOMIC DNA]</scope>
    <source>
        <strain evidence="3 4">DSM 44348</strain>
    </source>
</reference>
<dbReference type="InterPro" id="IPR052336">
    <property type="entry name" value="MlaD_Phospholipid_Transporter"/>
</dbReference>
<dbReference type="NCBIfam" id="TIGR00996">
    <property type="entry name" value="Mtu_fam_mce"/>
    <property type="match status" value="1"/>
</dbReference>
<dbReference type="GeneID" id="301847256"/>
<evidence type="ECO:0000313" key="4">
    <source>
        <dbReference type="Proteomes" id="UP000274843"/>
    </source>
</evidence>
<name>A0A3N2H3R5_9PSEU</name>
<comment type="caution">
    <text evidence="3">The sequence shown here is derived from an EMBL/GenBank/DDBJ whole genome shotgun (WGS) entry which is preliminary data.</text>
</comment>
<dbReference type="Pfam" id="PF11887">
    <property type="entry name" value="Mce4_CUP1"/>
    <property type="match status" value="1"/>
</dbReference>
<dbReference type="GO" id="GO:0005576">
    <property type="term" value="C:extracellular region"/>
    <property type="evidence" value="ECO:0007669"/>
    <property type="project" value="TreeGrafter"/>
</dbReference>
<evidence type="ECO:0000313" key="3">
    <source>
        <dbReference type="EMBL" id="ROS43564.1"/>
    </source>
</evidence>
<dbReference type="Pfam" id="PF02470">
    <property type="entry name" value="MlaD"/>
    <property type="match status" value="1"/>
</dbReference>
<feature type="domain" description="Mce/MlaD" evidence="1">
    <location>
        <begin position="34"/>
        <end position="110"/>
    </location>
</feature>
<accession>A0A3N2H3R5</accession>
<gene>
    <name evidence="3" type="ORF">EDD35_5984</name>
</gene>
<feature type="domain" description="Mammalian cell entry C-terminal" evidence="2">
    <location>
        <begin position="114"/>
        <end position="311"/>
    </location>
</feature>
<protein>
    <submittedName>
        <fullName evidence="3">Phospholipid/cholesterol/gamma-HCH transport system substrate-binding protein</fullName>
    </submittedName>
</protein>
<sequence>MIRPLVKGLIFAVVTVLATGLLAVTIANRGDGGTVTYRAWFSDVTSLNSGDDVRMSGVRIGQVTGIEIVDRRIAEVSFEVDKDRALSATVTAAVKYRNLIGQRYITLDQGVGAGRLDPGGLIPLERTRPALDLTAVFNGFKPLFQALSPQDVNQLAGEIVQVLQGEGGTVADLLRHTASLTSSLAGQDQVIGQVITNLNEVLDRVNARDGQLAQLLDATQQLVSGLAANSGPIGEAIDGIADLTTATAGLVQDAREPLRGDIDALEELARTLGDNTPEFERFLNNLPVKYESIGRIASYGSWLNFYLCSVRSDAAPAPGGGPVGVPVTEARCRR</sequence>
<organism evidence="3 4">
    <name type="scientific">Amycolatopsis thermoflava</name>
    <dbReference type="NCBI Taxonomy" id="84480"/>
    <lineage>
        <taxon>Bacteria</taxon>
        <taxon>Bacillati</taxon>
        <taxon>Actinomycetota</taxon>
        <taxon>Actinomycetes</taxon>
        <taxon>Pseudonocardiales</taxon>
        <taxon>Pseudonocardiaceae</taxon>
        <taxon>Amycolatopsis</taxon>
        <taxon>Amycolatopsis methanolica group</taxon>
    </lineage>
</organism>
<dbReference type="RefSeq" id="WP_123685786.1">
    <property type="nucleotide sequence ID" value="NZ_RKHY01000001.1"/>
</dbReference>
<dbReference type="PANTHER" id="PTHR33371:SF17">
    <property type="entry name" value="MCE-FAMILY PROTEIN MCE1B"/>
    <property type="match status" value="1"/>
</dbReference>
<dbReference type="GO" id="GO:0051701">
    <property type="term" value="P:biological process involved in interaction with host"/>
    <property type="evidence" value="ECO:0007669"/>
    <property type="project" value="TreeGrafter"/>
</dbReference>
<proteinExistence type="predicted"/>
<dbReference type="Proteomes" id="UP000274843">
    <property type="component" value="Unassembled WGS sequence"/>
</dbReference>
<dbReference type="InterPro" id="IPR003399">
    <property type="entry name" value="Mce/MlaD"/>
</dbReference>